<gene>
    <name evidence="1" type="ORF">Amon02_000343800</name>
</gene>
<accession>A0ACB5T0D2</accession>
<proteinExistence type="predicted"/>
<name>A0ACB5T0D2_AMBMO</name>
<dbReference type="EMBL" id="BSXS01002188">
    <property type="protein sequence ID" value="GME78418.1"/>
    <property type="molecule type" value="Genomic_DNA"/>
</dbReference>
<dbReference type="Proteomes" id="UP001165064">
    <property type="component" value="Unassembled WGS sequence"/>
</dbReference>
<evidence type="ECO:0000313" key="1">
    <source>
        <dbReference type="EMBL" id="GME78418.1"/>
    </source>
</evidence>
<comment type="caution">
    <text evidence="1">The sequence shown here is derived from an EMBL/GenBank/DDBJ whole genome shotgun (WGS) entry which is preliminary data.</text>
</comment>
<reference evidence="1" key="1">
    <citation type="submission" date="2023-04" db="EMBL/GenBank/DDBJ databases">
        <title>Ambrosiozyma monospora NBRC 10751.</title>
        <authorList>
            <person name="Ichikawa N."/>
            <person name="Sato H."/>
            <person name="Tonouchi N."/>
        </authorList>
    </citation>
    <scope>NUCLEOTIDE SEQUENCE</scope>
    <source>
        <strain evidence="1">NBRC 10751</strain>
    </source>
</reference>
<protein>
    <submittedName>
        <fullName evidence="1">Unnamed protein product</fullName>
    </submittedName>
</protein>
<sequence>MSFPPSPTKSSSAYASPEIRQNSNPLPSLPSSPVESRSSFIKLPDPAKGLRSLSSGLVAVVQEQAATPSTLHLMPLRTTTSSTINTDIDMTQLTKAVTNTGSTGLTSSSATVIGDGNNSINNNTTITTSNIPTPTAALSRADSIEPSLASTTDTESIRTAHVRNKKSLTLDPALTLTATNSTIQESTITPTNNKNVQSGNTTSNNNNNSNSNSIGTTGSSATMVSNNNTNSAETPSKQAIASNATTSTTNTTSTTTTKKLVSAGNPSFLNLRGIASQQLSSNGNTNTVSSTQSKNSTRAEYFAAKVHNAMKDEEKRNKPDDETFLYETDTNVDQTEQQQSQQQQTQQQQQQQQQPQVRDRDGSISVYTLPLQQSPVIHSRNPTFSRADSKEMTTQLLSDDNSSQSETVINCNNSSRFGSTNSTSNDSSNTLHKVGGPRKSNATEYVPASDDAMFDTRSRASTNNYYRKGSKLDALTAFDVSTRGNTVVVQPQNHQQQQQHQQDEDLVSLTTSRSELQSIDQQQTQTQQQAQPPQQQQQQPQPTNHLRQITSRIFDSKGVHPRRYSGMDIRDFAVDAFEDPCDSDDEHFTSYIANHETHNNINNYGAIEDYDSDFEDELSVNEAFARNNNGGQFNSINGLGYYTTNSLNGTVHQHATNAAASASNNPYQQPLLQGSPVSASNKFFYNSVGGFSGSNSGSGTTSNNRATHTLKRKRRDSIYFSPHDFTSARTARIRQIKSFCYALLAVVVFVTFGFICGFLLATSKDLQHTKIVGIENVLISEQELVFGMSLESFNPGLIGIPISEVELDFFAKTQYLNGRSVVGAGNEVIPYSYDTVMLGSVTHLDIPFYIEGGFITRQGDRTSTEIKIVNPCTFDSDDKKEKKPATNPSLPSDGDEKDNDNKKKHNDTDNDDDDGAGLDSALQIREAKNGGGAPIIDPNPKWLNISKNPFELIVRGVLTYQLPITSSNRTVGVNFVHYIDPGSNDLW</sequence>
<organism evidence="1 2">
    <name type="scientific">Ambrosiozyma monospora</name>
    <name type="common">Yeast</name>
    <name type="synonym">Endomycopsis monosporus</name>
    <dbReference type="NCBI Taxonomy" id="43982"/>
    <lineage>
        <taxon>Eukaryota</taxon>
        <taxon>Fungi</taxon>
        <taxon>Dikarya</taxon>
        <taxon>Ascomycota</taxon>
        <taxon>Saccharomycotina</taxon>
        <taxon>Pichiomycetes</taxon>
        <taxon>Pichiales</taxon>
        <taxon>Pichiaceae</taxon>
        <taxon>Ambrosiozyma</taxon>
    </lineage>
</organism>
<keyword evidence="2" id="KW-1185">Reference proteome</keyword>
<evidence type="ECO:0000313" key="2">
    <source>
        <dbReference type="Proteomes" id="UP001165064"/>
    </source>
</evidence>